<comment type="caution">
    <text evidence="1">The sequence shown here is derived from an EMBL/GenBank/DDBJ whole genome shotgun (WGS) entry which is preliminary data.</text>
</comment>
<feature type="non-terminal residue" evidence="1">
    <location>
        <position position="9"/>
    </location>
</feature>
<name>A0A1R0H5K7_9FUNG</name>
<evidence type="ECO:0000313" key="2">
    <source>
        <dbReference type="Proteomes" id="UP000187455"/>
    </source>
</evidence>
<accession>A0A1R0H5K7</accession>
<proteinExistence type="predicted"/>
<dbReference type="EMBL" id="LSSL01000510">
    <property type="protein sequence ID" value="OLY84396.1"/>
    <property type="molecule type" value="Genomic_DNA"/>
</dbReference>
<dbReference type="Proteomes" id="UP000187455">
    <property type="component" value="Unassembled WGS sequence"/>
</dbReference>
<organism evidence="1 2">
    <name type="scientific">Smittium mucronatum</name>
    <dbReference type="NCBI Taxonomy" id="133383"/>
    <lineage>
        <taxon>Eukaryota</taxon>
        <taxon>Fungi</taxon>
        <taxon>Fungi incertae sedis</taxon>
        <taxon>Zoopagomycota</taxon>
        <taxon>Kickxellomycotina</taxon>
        <taxon>Harpellomycetes</taxon>
        <taxon>Harpellales</taxon>
        <taxon>Legeriomycetaceae</taxon>
        <taxon>Smittium</taxon>
    </lineage>
</organism>
<evidence type="ECO:0000313" key="1">
    <source>
        <dbReference type="EMBL" id="OLY84396.1"/>
    </source>
</evidence>
<sequence length="9" mass="976">MAFSLYSSA</sequence>
<gene>
    <name evidence="1" type="ORF">AYI68_g1437</name>
</gene>
<keyword evidence="2" id="KW-1185">Reference proteome</keyword>
<protein>
    <submittedName>
        <fullName evidence="1">Uncharacterized protein</fullName>
    </submittedName>
</protein>
<reference evidence="1 2" key="1">
    <citation type="journal article" date="2016" name="Mol. Biol. Evol.">
        <title>Genome-Wide Survey of Gut Fungi (Harpellales) Reveals the First Horizontally Transferred Ubiquitin Gene from a Mosquito Host.</title>
        <authorList>
            <person name="Wang Y."/>
            <person name="White M.M."/>
            <person name="Kvist S."/>
            <person name="Moncalvo J.M."/>
        </authorList>
    </citation>
    <scope>NUCLEOTIDE SEQUENCE [LARGE SCALE GENOMIC DNA]</scope>
    <source>
        <strain evidence="1 2">ALG-7-W6</strain>
    </source>
</reference>